<comment type="caution">
    <text evidence="3">The sequence shown here is derived from an EMBL/GenBank/DDBJ whole genome shotgun (WGS) entry which is preliminary data.</text>
</comment>
<dbReference type="AlphaFoldDB" id="A0A9X2JHS1"/>
<evidence type="ECO:0000313" key="4">
    <source>
        <dbReference type="Proteomes" id="UP001155241"/>
    </source>
</evidence>
<organism evidence="3 4">
    <name type="scientific">Aeoliella straminimaris</name>
    <dbReference type="NCBI Taxonomy" id="2954799"/>
    <lineage>
        <taxon>Bacteria</taxon>
        <taxon>Pseudomonadati</taxon>
        <taxon>Planctomycetota</taxon>
        <taxon>Planctomycetia</taxon>
        <taxon>Pirellulales</taxon>
        <taxon>Lacipirellulaceae</taxon>
        <taxon>Aeoliella</taxon>
    </lineage>
</organism>
<evidence type="ECO:0000256" key="1">
    <source>
        <dbReference type="SAM" id="MobiDB-lite"/>
    </source>
</evidence>
<keyword evidence="3" id="KW-0645">Protease</keyword>
<keyword evidence="3" id="KW-0378">Hydrolase</keyword>
<keyword evidence="4" id="KW-1185">Reference proteome</keyword>
<accession>A0A9X2JHS1</accession>
<dbReference type="InterPro" id="IPR001940">
    <property type="entry name" value="Peptidase_S1C"/>
</dbReference>
<gene>
    <name evidence="3" type="ORF">NG895_17760</name>
</gene>
<evidence type="ECO:0000313" key="3">
    <source>
        <dbReference type="EMBL" id="MCO6045747.1"/>
    </source>
</evidence>
<dbReference type="PRINTS" id="PR00834">
    <property type="entry name" value="PROTEASES2C"/>
</dbReference>
<dbReference type="PANTHER" id="PTHR43019:SF23">
    <property type="entry name" value="PROTEASE DO-LIKE 5, CHLOROPLASTIC"/>
    <property type="match status" value="1"/>
</dbReference>
<keyword evidence="2" id="KW-0812">Transmembrane</keyword>
<dbReference type="GO" id="GO:0006508">
    <property type="term" value="P:proteolysis"/>
    <property type="evidence" value="ECO:0007669"/>
    <property type="project" value="UniProtKB-KW"/>
</dbReference>
<feature type="compositionally biased region" description="Polar residues" evidence="1">
    <location>
        <begin position="202"/>
        <end position="220"/>
    </location>
</feature>
<dbReference type="EMBL" id="JAMXLR010000061">
    <property type="protein sequence ID" value="MCO6045747.1"/>
    <property type="molecule type" value="Genomic_DNA"/>
</dbReference>
<feature type="transmembrane region" description="Helical" evidence="2">
    <location>
        <begin position="264"/>
        <end position="289"/>
    </location>
</feature>
<dbReference type="InterPro" id="IPR009003">
    <property type="entry name" value="Peptidase_S1_PA"/>
</dbReference>
<dbReference type="Gene3D" id="2.40.10.120">
    <property type="match status" value="1"/>
</dbReference>
<feature type="compositionally biased region" description="Basic residues" evidence="1">
    <location>
        <begin position="309"/>
        <end position="318"/>
    </location>
</feature>
<name>A0A9X2JHS1_9BACT</name>
<dbReference type="Pfam" id="PF13365">
    <property type="entry name" value="Trypsin_2"/>
    <property type="match status" value="1"/>
</dbReference>
<sequence>MSLSVAHAECVRQSDGTWRCLPAEQRAQPTAMDIRVECPTSRGSGTSVARSASGGTLIITNHHVIDGQQRVLVHAGNGGSAPATVVAIDRANDLALLSVRAEWPYVKLGCEVSIGTPVQFRAFDAGVTFRKYFGQVANRYHGAGSGGFFATGASRSGNSGGGVYSQGRLVGVVWGNPSGGTALVPIGPVRALVERYQRSGIRENSNQPQRRLVTKPSSSDEGGDRVCDCDERLARIEQQLKELTHSQPSLPSPAPRVVTPEGDWLKLAAAALGVSTPLGVAIVAAGFLVRVRRTRRRGLGGPRTETFHHQPHQQHRNH</sequence>
<dbReference type="SUPFAM" id="SSF50494">
    <property type="entry name" value="Trypsin-like serine proteases"/>
    <property type="match status" value="1"/>
</dbReference>
<dbReference type="RefSeq" id="WP_252853860.1">
    <property type="nucleotide sequence ID" value="NZ_JAMXLR010000061.1"/>
</dbReference>
<keyword evidence="2" id="KW-1133">Transmembrane helix</keyword>
<dbReference type="GO" id="GO:0004252">
    <property type="term" value="F:serine-type endopeptidase activity"/>
    <property type="evidence" value="ECO:0007669"/>
    <property type="project" value="InterPro"/>
</dbReference>
<feature type="region of interest" description="Disordered" evidence="1">
    <location>
        <begin position="298"/>
        <end position="318"/>
    </location>
</feature>
<protein>
    <submittedName>
        <fullName evidence="3">Serine protease</fullName>
    </submittedName>
</protein>
<keyword evidence="2" id="KW-0472">Membrane</keyword>
<dbReference type="Proteomes" id="UP001155241">
    <property type="component" value="Unassembled WGS sequence"/>
</dbReference>
<feature type="region of interest" description="Disordered" evidence="1">
    <location>
        <begin position="200"/>
        <end position="226"/>
    </location>
</feature>
<evidence type="ECO:0000256" key="2">
    <source>
        <dbReference type="SAM" id="Phobius"/>
    </source>
</evidence>
<dbReference type="PANTHER" id="PTHR43019">
    <property type="entry name" value="SERINE ENDOPROTEASE DEGS"/>
    <property type="match status" value="1"/>
</dbReference>
<proteinExistence type="predicted"/>
<reference evidence="3" key="1">
    <citation type="submission" date="2022-06" db="EMBL/GenBank/DDBJ databases">
        <title>Aeoliella straminimaris, a novel planctomycete from sediments.</title>
        <authorList>
            <person name="Vitorino I.R."/>
            <person name="Lage O.M."/>
        </authorList>
    </citation>
    <scope>NUCLEOTIDE SEQUENCE</scope>
    <source>
        <strain evidence="3">ICT_H6.2</strain>
    </source>
</reference>